<dbReference type="AlphaFoldDB" id="A0A3A8K008"/>
<comment type="caution">
    <text evidence="2">The sequence shown here is derived from an EMBL/GenBank/DDBJ whole genome shotgun (WGS) entry which is preliminary data.</text>
</comment>
<gene>
    <name evidence="2" type="ORF">D7X32_22555</name>
</gene>
<reference evidence="3" key="1">
    <citation type="submission" date="2018-09" db="EMBL/GenBank/DDBJ databases">
        <authorList>
            <person name="Livingstone P.G."/>
            <person name="Whitworth D.E."/>
        </authorList>
    </citation>
    <scope>NUCLEOTIDE SEQUENCE [LARGE SCALE GENOMIC DNA]</scope>
    <source>
        <strain evidence="3">CA043D</strain>
    </source>
</reference>
<keyword evidence="3" id="KW-1185">Reference proteome</keyword>
<evidence type="ECO:0000313" key="3">
    <source>
        <dbReference type="Proteomes" id="UP000268313"/>
    </source>
</evidence>
<keyword evidence="1" id="KW-0472">Membrane</keyword>
<name>A0A3A8K008_9BACT</name>
<dbReference type="RefSeq" id="WP_120604635.1">
    <property type="nucleotide sequence ID" value="NZ_JABFJX010000138.1"/>
</dbReference>
<feature type="transmembrane region" description="Helical" evidence="1">
    <location>
        <begin position="38"/>
        <end position="62"/>
    </location>
</feature>
<sequence>MDCIEDLERTAGKGDVSELRFLNLEGALAWLRSHRSALAIGAVVIIAGVAFVVATGGSGALIRAPLAL</sequence>
<dbReference type="Proteomes" id="UP000268313">
    <property type="component" value="Unassembled WGS sequence"/>
</dbReference>
<accession>A0A3A8K008</accession>
<proteinExistence type="predicted"/>
<keyword evidence="1" id="KW-0812">Transmembrane</keyword>
<evidence type="ECO:0000256" key="1">
    <source>
        <dbReference type="SAM" id="Phobius"/>
    </source>
</evidence>
<protein>
    <submittedName>
        <fullName evidence="2">Uncharacterized protein</fullName>
    </submittedName>
</protein>
<keyword evidence="1" id="KW-1133">Transmembrane helix</keyword>
<evidence type="ECO:0000313" key="2">
    <source>
        <dbReference type="EMBL" id="RKH00786.1"/>
    </source>
</evidence>
<dbReference type="EMBL" id="RAWE01000086">
    <property type="protein sequence ID" value="RKH00786.1"/>
    <property type="molecule type" value="Genomic_DNA"/>
</dbReference>
<organism evidence="2 3">
    <name type="scientific">Corallococcus carmarthensis</name>
    <dbReference type="NCBI Taxonomy" id="2316728"/>
    <lineage>
        <taxon>Bacteria</taxon>
        <taxon>Pseudomonadati</taxon>
        <taxon>Myxococcota</taxon>
        <taxon>Myxococcia</taxon>
        <taxon>Myxococcales</taxon>
        <taxon>Cystobacterineae</taxon>
        <taxon>Myxococcaceae</taxon>
        <taxon>Corallococcus</taxon>
    </lineage>
</organism>